<dbReference type="PANTHER" id="PTHR10900">
    <property type="entry name" value="PERIOSTIN-RELATED"/>
    <property type="match status" value="1"/>
</dbReference>
<dbReference type="InterPro" id="IPR050904">
    <property type="entry name" value="Adhesion/Biosynth-related"/>
</dbReference>
<dbReference type="InterPro" id="IPR036378">
    <property type="entry name" value="FAS1_dom_sf"/>
</dbReference>
<dbReference type="PROSITE" id="PS50213">
    <property type="entry name" value="FAS1"/>
    <property type="match status" value="1"/>
</dbReference>
<protein>
    <recommendedName>
        <fullName evidence="2">FAS1 domain-containing protein</fullName>
    </recommendedName>
</protein>
<dbReference type="PANTHER" id="PTHR10900:SF77">
    <property type="entry name" value="FI19380P1"/>
    <property type="match status" value="1"/>
</dbReference>
<evidence type="ECO:0000313" key="3">
    <source>
        <dbReference type="EMBL" id="CAG5070119.1"/>
    </source>
</evidence>
<dbReference type="Gene3D" id="2.30.180.10">
    <property type="entry name" value="FAS1 domain"/>
    <property type="match status" value="1"/>
</dbReference>
<dbReference type="PROSITE" id="PS51257">
    <property type="entry name" value="PROKAR_LIPOPROTEIN"/>
    <property type="match status" value="1"/>
</dbReference>
<comment type="caution">
    <text evidence="3">The sequence shown here is derived from an EMBL/GenBank/DDBJ whole genome shotgun (WGS) entry which is preliminary data.</text>
</comment>
<evidence type="ECO:0000313" key="4">
    <source>
        <dbReference type="Proteomes" id="UP000679725"/>
    </source>
</evidence>
<keyword evidence="1" id="KW-0732">Signal</keyword>
<proteinExistence type="predicted"/>
<reference evidence="3 4" key="1">
    <citation type="submission" date="2021-04" db="EMBL/GenBank/DDBJ databases">
        <authorList>
            <person name="Rodrigo-Torres L."/>
            <person name="Arahal R. D."/>
            <person name="Lucena T."/>
        </authorList>
    </citation>
    <scope>NUCLEOTIDE SEQUENCE [LARGE SCALE GENOMIC DNA]</scope>
    <source>
        <strain evidence="3 4">CECT 9623</strain>
    </source>
</reference>
<dbReference type="RefSeq" id="WP_215234182.1">
    <property type="nucleotide sequence ID" value="NZ_CAJRAU010000003.1"/>
</dbReference>
<dbReference type="SUPFAM" id="SSF82153">
    <property type="entry name" value="FAS1 domain"/>
    <property type="match status" value="1"/>
</dbReference>
<feature type="domain" description="FAS1" evidence="2">
    <location>
        <begin position="37"/>
        <end position="163"/>
    </location>
</feature>
<evidence type="ECO:0000259" key="2">
    <source>
        <dbReference type="PROSITE" id="PS50213"/>
    </source>
</evidence>
<dbReference type="EMBL" id="CAJRAU010000003">
    <property type="protein sequence ID" value="CAG5070119.1"/>
    <property type="molecule type" value="Genomic_DNA"/>
</dbReference>
<dbReference type="InterPro" id="IPR000782">
    <property type="entry name" value="FAS1_domain"/>
</dbReference>
<name>A0ABN7R9J7_9BACT</name>
<dbReference type="Proteomes" id="UP000679725">
    <property type="component" value="Unassembled WGS sequence"/>
</dbReference>
<feature type="signal peptide" evidence="1">
    <location>
        <begin position="1"/>
        <end position="22"/>
    </location>
</feature>
<keyword evidence="4" id="KW-1185">Reference proteome</keyword>
<gene>
    <name evidence="3" type="ORF">DYBT9623_02859</name>
</gene>
<evidence type="ECO:0000256" key="1">
    <source>
        <dbReference type="SAM" id="SignalP"/>
    </source>
</evidence>
<organism evidence="3 4">
    <name type="scientific">Dyadobacter linearis</name>
    <dbReference type="NCBI Taxonomy" id="2823330"/>
    <lineage>
        <taxon>Bacteria</taxon>
        <taxon>Pseudomonadati</taxon>
        <taxon>Bacteroidota</taxon>
        <taxon>Cytophagia</taxon>
        <taxon>Cytophagales</taxon>
        <taxon>Spirosomataceae</taxon>
        <taxon>Dyadobacter</taxon>
    </lineage>
</organism>
<dbReference type="Pfam" id="PF02469">
    <property type="entry name" value="Fasciclin"/>
    <property type="match status" value="1"/>
</dbReference>
<feature type="chain" id="PRO_5047005738" description="FAS1 domain-containing protein" evidence="1">
    <location>
        <begin position="23"/>
        <end position="167"/>
    </location>
</feature>
<dbReference type="SMART" id="SM00554">
    <property type="entry name" value="FAS1"/>
    <property type="match status" value="1"/>
</dbReference>
<sequence>MKKNRFVGRWATFFLIATLFSATVISCKENSEDLVKPKTIADVILENGQFSILKDIMVRARMTDALRTDNITLFAPDNNAFGRANIFSSSVIPDDSVKYFLQNHIIKNRTEAAELKLGNHPALNKANLVVTKTDSIVAVNKSDVVIPNVNADNGVIHVIDSVLVIIK</sequence>
<accession>A0ABN7R9J7</accession>